<name>A0ABQ2N252_9MICO</name>
<organism evidence="1 2">
    <name type="scientific">Microbacterium nanhaiense</name>
    <dbReference type="NCBI Taxonomy" id="1301026"/>
    <lineage>
        <taxon>Bacteria</taxon>
        <taxon>Bacillati</taxon>
        <taxon>Actinomycetota</taxon>
        <taxon>Actinomycetes</taxon>
        <taxon>Micrococcales</taxon>
        <taxon>Microbacteriaceae</taxon>
        <taxon>Microbacterium</taxon>
    </lineage>
</organism>
<sequence>MMTHASDSTEQRLAEVPIIAAVSGMLGIPLASARIPIDGVRVEIDGASEDRSVLVEAYAHIGTVKGAQRHKVANDAFKLAWAGQKLRSQRLIIAVAGEDAAAYLKRPGA</sequence>
<gene>
    <name evidence="1" type="ORF">GCM10010910_17630</name>
</gene>
<evidence type="ECO:0000313" key="2">
    <source>
        <dbReference type="Proteomes" id="UP000638043"/>
    </source>
</evidence>
<reference evidence="2" key="1">
    <citation type="journal article" date="2019" name="Int. J. Syst. Evol. Microbiol.">
        <title>The Global Catalogue of Microorganisms (GCM) 10K type strain sequencing project: providing services to taxonomists for standard genome sequencing and annotation.</title>
        <authorList>
            <consortium name="The Broad Institute Genomics Platform"/>
            <consortium name="The Broad Institute Genome Sequencing Center for Infectious Disease"/>
            <person name="Wu L."/>
            <person name="Ma J."/>
        </authorList>
    </citation>
    <scope>NUCLEOTIDE SEQUENCE [LARGE SCALE GENOMIC DNA]</scope>
    <source>
        <strain evidence="2">CGMCC 4.7181</strain>
    </source>
</reference>
<keyword evidence="2" id="KW-1185">Reference proteome</keyword>
<comment type="caution">
    <text evidence="1">The sequence shown here is derived from an EMBL/GenBank/DDBJ whole genome shotgun (WGS) entry which is preliminary data.</text>
</comment>
<dbReference type="Proteomes" id="UP000638043">
    <property type="component" value="Unassembled WGS sequence"/>
</dbReference>
<proteinExistence type="predicted"/>
<dbReference type="EMBL" id="BMMQ01000005">
    <property type="protein sequence ID" value="GGO63945.1"/>
    <property type="molecule type" value="Genomic_DNA"/>
</dbReference>
<evidence type="ECO:0000313" key="1">
    <source>
        <dbReference type="EMBL" id="GGO63945.1"/>
    </source>
</evidence>
<accession>A0ABQ2N252</accession>
<protein>
    <submittedName>
        <fullName evidence="1">Uncharacterized protein</fullName>
    </submittedName>
</protein>